<dbReference type="AlphaFoldDB" id="A0A9P0K6E0"/>
<proteinExistence type="predicted"/>
<accession>A0A9P0K6E0</accession>
<dbReference type="Proteomes" id="UP001152888">
    <property type="component" value="Unassembled WGS sequence"/>
</dbReference>
<protein>
    <submittedName>
        <fullName evidence="1">Uncharacterized protein</fullName>
    </submittedName>
</protein>
<sequence length="63" mass="7137">MFPPQEPIPTSQERIEKKAETGILQSDPAHPCMHTHLYSPSSKVHCPWPEQPFSQPAVKEKVC</sequence>
<gene>
    <name evidence="1" type="ORF">ACAOBT_LOCUS5850</name>
</gene>
<evidence type="ECO:0000313" key="1">
    <source>
        <dbReference type="EMBL" id="CAH1964531.1"/>
    </source>
</evidence>
<organism evidence="1 2">
    <name type="scientific">Acanthoscelides obtectus</name>
    <name type="common">Bean weevil</name>
    <name type="synonym">Bruchus obtectus</name>
    <dbReference type="NCBI Taxonomy" id="200917"/>
    <lineage>
        <taxon>Eukaryota</taxon>
        <taxon>Metazoa</taxon>
        <taxon>Ecdysozoa</taxon>
        <taxon>Arthropoda</taxon>
        <taxon>Hexapoda</taxon>
        <taxon>Insecta</taxon>
        <taxon>Pterygota</taxon>
        <taxon>Neoptera</taxon>
        <taxon>Endopterygota</taxon>
        <taxon>Coleoptera</taxon>
        <taxon>Polyphaga</taxon>
        <taxon>Cucujiformia</taxon>
        <taxon>Chrysomeloidea</taxon>
        <taxon>Chrysomelidae</taxon>
        <taxon>Bruchinae</taxon>
        <taxon>Bruchini</taxon>
        <taxon>Acanthoscelides</taxon>
    </lineage>
</organism>
<reference evidence="1" key="1">
    <citation type="submission" date="2022-03" db="EMBL/GenBank/DDBJ databases">
        <authorList>
            <person name="Sayadi A."/>
        </authorList>
    </citation>
    <scope>NUCLEOTIDE SEQUENCE</scope>
</reference>
<comment type="caution">
    <text evidence="1">The sequence shown here is derived from an EMBL/GenBank/DDBJ whole genome shotgun (WGS) entry which is preliminary data.</text>
</comment>
<keyword evidence="2" id="KW-1185">Reference proteome</keyword>
<name>A0A9P0K6E0_ACAOB</name>
<dbReference type="EMBL" id="CAKOFQ010006716">
    <property type="protein sequence ID" value="CAH1964531.1"/>
    <property type="molecule type" value="Genomic_DNA"/>
</dbReference>
<evidence type="ECO:0000313" key="2">
    <source>
        <dbReference type="Proteomes" id="UP001152888"/>
    </source>
</evidence>